<evidence type="ECO:0000256" key="1">
    <source>
        <dbReference type="SAM" id="MobiDB-lite"/>
    </source>
</evidence>
<name>A0A6J4NWZ7_9ACTN</name>
<reference evidence="2" key="1">
    <citation type="submission" date="2020-02" db="EMBL/GenBank/DDBJ databases">
        <authorList>
            <person name="Meier V. D."/>
        </authorList>
    </citation>
    <scope>NUCLEOTIDE SEQUENCE</scope>
    <source>
        <strain evidence="2">AVDCRST_MAG60</strain>
    </source>
</reference>
<accession>A0A6J4NWZ7</accession>
<gene>
    <name evidence="2" type="ORF">AVDCRST_MAG60-1728</name>
</gene>
<dbReference type="AlphaFoldDB" id="A0A6J4NWZ7"/>
<organism evidence="2">
    <name type="scientific">uncultured Nocardioides sp</name>
    <dbReference type="NCBI Taxonomy" id="198441"/>
    <lineage>
        <taxon>Bacteria</taxon>
        <taxon>Bacillati</taxon>
        <taxon>Actinomycetota</taxon>
        <taxon>Actinomycetes</taxon>
        <taxon>Propionibacteriales</taxon>
        <taxon>Nocardioidaceae</taxon>
        <taxon>Nocardioides</taxon>
        <taxon>environmental samples</taxon>
    </lineage>
</organism>
<feature type="compositionally biased region" description="Low complexity" evidence="1">
    <location>
        <begin position="1"/>
        <end position="12"/>
    </location>
</feature>
<protein>
    <submittedName>
        <fullName evidence="2">Uncharacterized protein</fullName>
    </submittedName>
</protein>
<feature type="non-terminal residue" evidence="2">
    <location>
        <position position="29"/>
    </location>
</feature>
<evidence type="ECO:0000313" key="2">
    <source>
        <dbReference type="EMBL" id="CAA9394225.1"/>
    </source>
</evidence>
<sequence length="29" mass="2752">AAAGSGPAVGAAGRRRRRGRPDPGAPPGL</sequence>
<proteinExistence type="predicted"/>
<feature type="non-terminal residue" evidence="2">
    <location>
        <position position="1"/>
    </location>
</feature>
<feature type="region of interest" description="Disordered" evidence="1">
    <location>
        <begin position="1"/>
        <end position="29"/>
    </location>
</feature>
<dbReference type="EMBL" id="CADCUN010000186">
    <property type="protein sequence ID" value="CAA9394225.1"/>
    <property type="molecule type" value="Genomic_DNA"/>
</dbReference>